<name>A0ABU0AIV2_9BACI</name>
<comment type="caution">
    <text evidence="2">The sequence shown here is derived from an EMBL/GenBank/DDBJ whole genome shotgun (WGS) entry which is preliminary data.</text>
</comment>
<dbReference type="RefSeq" id="WP_307475792.1">
    <property type="nucleotide sequence ID" value="NZ_JAUSUB010000011.1"/>
</dbReference>
<feature type="transmembrane region" description="Helical" evidence="1">
    <location>
        <begin position="159"/>
        <end position="180"/>
    </location>
</feature>
<keyword evidence="1" id="KW-0812">Transmembrane</keyword>
<evidence type="ECO:0000313" key="2">
    <source>
        <dbReference type="EMBL" id="MDQ0270960.1"/>
    </source>
</evidence>
<proteinExistence type="predicted"/>
<evidence type="ECO:0000256" key="1">
    <source>
        <dbReference type="SAM" id="Phobius"/>
    </source>
</evidence>
<sequence length="186" mass="22099">MDNKDYWQQIHSKGDELNSLLTNYWNQYSDFGTWQFWMVLLLLIAPIILLYFTVDRKRIFELFFFGYTVNMLWTLSDIALGRSGLFVHKYFLIPSLPISTNITASVLPVAFLWLYQYCTSRKNNFYLYTLILSAVFAFGFASLEKYLGLVEFRNGMNQFHLFLFDVGIIFLSYWFTKLILKLRVES</sequence>
<gene>
    <name evidence="2" type="ORF">J2S17_002846</name>
</gene>
<feature type="transmembrane region" description="Helical" evidence="1">
    <location>
        <begin position="34"/>
        <end position="52"/>
    </location>
</feature>
<organism evidence="2 3">
    <name type="scientific">Cytobacillus purgationiresistens</name>
    <dbReference type="NCBI Taxonomy" id="863449"/>
    <lineage>
        <taxon>Bacteria</taxon>
        <taxon>Bacillati</taxon>
        <taxon>Bacillota</taxon>
        <taxon>Bacilli</taxon>
        <taxon>Bacillales</taxon>
        <taxon>Bacillaceae</taxon>
        <taxon>Cytobacillus</taxon>
    </lineage>
</organism>
<keyword evidence="1" id="KW-1133">Transmembrane helix</keyword>
<feature type="transmembrane region" description="Helical" evidence="1">
    <location>
        <begin position="91"/>
        <end position="113"/>
    </location>
</feature>
<dbReference type="EMBL" id="JAUSUB010000011">
    <property type="protein sequence ID" value="MDQ0270960.1"/>
    <property type="molecule type" value="Genomic_DNA"/>
</dbReference>
<evidence type="ECO:0000313" key="3">
    <source>
        <dbReference type="Proteomes" id="UP001238088"/>
    </source>
</evidence>
<accession>A0ABU0AIV2</accession>
<dbReference type="Proteomes" id="UP001238088">
    <property type="component" value="Unassembled WGS sequence"/>
</dbReference>
<protein>
    <submittedName>
        <fullName evidence="2">Uncharacterized protein</fullName>
    </submittedName>
</protein>
<keyword evidence="1" id="KW-0472">Membrane</keyword>
<reference evidence="2 3" key="1">
    <citation type="submission" date="2023-07" db="EMBL/GenBank/DDBJ databases">
        <title>Genomic Encyclopedia of Type Strains, Phase IV (KMG-IV): sequencing the most valuable type-strain genomes for metagenomic binning, comparative biology and taxonomic classification.</title>
        <authorList>
            <person name="Goeker M."/>
        </authorList>
    </citation>
    <scope>NUCLEOTIDE SEQUENCE [LARGE SCALE GENOMIC DNA]</scope>
    <source>
        <strain evidence="2 3">DSM 23494</strain>
    </source>
</reference>
<keyword evidence="3" id="KW-1185">Reference proteome</keyword>
<feature type="transmembrane region" description="Helical" evidence="1">
    <location>
        <begin position="125"/>
        <end position="147"/>
    </location>
</feature>
<feature type="transmembrane region" description="Helical" evidence="1">
    <location>
        <begin position="59"/>
        <end position="79"/>
    </location>
</feature>